<proteinExistence type="predicted"/>
<feature type="non-terminal residue" evidence="2">
    <location>
        <position position="140"/>
    </location>
</feature>
<dbReference type="AlphaFoldDB" id="A0AAV5TZ31"/>
<evidence type="ECO:0000256" key="1">
    <source>
        <dbReference type="SAM" id="MobiDB-lite"/>
    </source>
</evidence>
<name>A0AAV5TZ31_9BILA</name>
<gene>
    <name evidence="2" type="ORF">PENTCL1PPCAC_21685</name>
</gene>
<reference evidence="2" key="1">
    <citation type="submission" date="2023-10" db="EMBL/GenBank/DDBJ databases">
        <title>Genome assembly of Pristionchus species.</title>
        <authorList>
            <person name="Yoshida K."/>
            <person name="Sommer R.J."/>
        </authorList>
    </citation>
    <scope>NUCLEOTIDE SEQUENCE</scope>
    <source>
        <strain evidence="2">RS0144</strain>
    </source>
</reference>
<organism evidence="2 3">
    <name type="scientific">Pristionchus entomophagus</name>
    <dbReference type="NCBI Taxonomy" id="358040"/>
    <lineage>
        <taxon>Eukaryota</taxon>
        <taxon>Metazoa</taxon>
        <taxon>Ecdysozoa</taxon>
        <taxon>Nematoda</taxon>
        <taxon>Chromadorea</taxon>
        <taxon>Rhabditida</taxon>
        <taxon>Rhabditina</taxon>
        <taxon>Diplogasteromorpha</taxon>
        <taxon>Diplogasteroidea</taxon>
        <taxon>Neodiplogasteridae</taxon>
        <taxon>Pristionchus</taxon>
    </lineage>
</organism>
<sequence length="140" mass="16689">LTANRCTPSLSIACWTLHPGHPRKLWSWHQAHAAREPHPRLSQLSRIRYWRPPRRCRRELRHVRLLRVRRHVSVRLSRHPHSGSPPIHRGADQNEHQGVNSSHRSAILWNGRWRDIYVLYEQAQRRRALLMTSSSSTYRN</sequence>
<dbReference type="EMBL" id="BTSX01000005">
    <property type="protein sequence ID" value="GMS99510.1"/>
    <property type="molecule type" value="Genomic_DNA"/>
</dbReference>
<comment type="caution">
    <text evidence="2">The sequence shown here is derived from an EMBL/GenBank/DDBJ whole genome shotgun (WGS) entry which is preliminary data.</text>
</comment>
<evidence type="ECO:0000313" key="2">
    <source>
        <dbReference type="EMBL" id="GMS99510.1"/>
    </source>
</evidence>
<protein>
    <submittedName>
        <fullName evidence="2">Uncharacterized protein</fullName>
    </submittedName>
</protein>
<feature type="region of interest" description="Disordered" evidence="1">
    <location>
        <begin position="76"/>
        <end position="99"/>
    </location>
</feature>
<accession>A0AAV5TZ31</accession>
<evidence type="ECO:0000313" key="3">
    <source>
        <dbReference type="Proteomes" id="UP001432027"/>
    </source>
</evidence>
<dbReference type="Proteomes" id="UP001432027">
    <property type="component" value="Unassembled WGS sequence"/>
</dbReference>
<feature type="non-terminal residue" evidence="2">
    <location>
        <position position="1"/>
    </location>
</feature>
<keyword evidence="3" id="KW-1185">Reference proteome</keyword>